<protein>
    <submittedName>
        <fullName evidence="2">Sugar phosphate isomerase/epimerase</fullName>
    </submittedName>
</protein>
<dbReference type="SUPFAM" id="SSF51658">
    <property type="entry name" value="Xylose isomerase-like"/>
    <property type="match status" value="1"/>
</dbReference>
<dbReference type="PANTHER" id="PTHR12110">
    <property type="entry name" value="HYDROXYPYRUVATE ISOMERASE"/>
    <property type="match status" value="1"/>
</dbReference>
<dbReference type="InterPro" id="IPR013022">
    <property type="entry name" value="Xyl_isomerase-like_TIM-brl"/>
</dbReference>
<dbReference type="Pfam" id="PF01261">
    <property type="entry name" value="AP_endonuc_2"/>
    <property type="match status" value="1"/>
</dbReference>
<evidence type="ECO:0000259" key="1">
    <source>
        <dbReference type="Pfam" id="PF01261"/>
    </source>
</evidence>
<accession>A0A926CZ32</accession>
<keyword evidence="3" id="KW-1185">Reference proteome</keyword>
<dbReference type="InterPro" id="IPR036237">
    <property type="entry name" value="Xyl_isomerase-like_sf"/>
</dbReference>
<dbReference type="InterPro" id="IPR050312">
    <property type="entry name" value="IolE/XylAMocC-like"/>
</dbReference>
<dbReference type="AlphaFoldDB" id="A0A926CZ32"/>
<feature type="domain" description="Xylose isomerase-like TIM barrel" evidence="1">
    <location>
        <begin position="21"/>
        <end position="255"/>
    </location>
</feature>
<gene>
    <name evidence="2" type="ORF">H8699_00990</name>
</gene>
<dbReference type="Proteomes" id="UP000654279">
    <property type="component" value="Unassembled WGS sequence"/>
</dbReference>
<proteinExistence type="predicted"/>
<evidence type="ECO:0000313" key="3">
    <source>
        <dbReference type="Proteomes" id="UP000654279"/>
    </source>
</evidence>
<dbReference type="EMBL" id="JACRSO010000001">
    <property type="protein sequence ID" value="MBC8528014.1"/>
    <property type="molecule type" value="Genomic_DNA"/>
</dbReference>
<dbReference type="RefSeq" id="WP_249284077.1">
    <property type="nucleotide sequence ID" value="NZ_JACRSO010000001.1"/>
</dbReference>
<name>A0A926CZ32_9FIRM</name>
<sequence>MGKVRFGVCQWCIPAQGVQAIALASELGFAGVEMDMGIGKPGLELREEAVLDAFIAAKEKTGMAYPALALNGIEMNRPQVEEETRTLILRAAQIARQLGADTLQMPSFGSAQMEDEADFEQSVKALRFACDQAPDLQIGSENTLGIQGNQRLLEQVNRDNFFIYYDGANIENIRREDGAAFYTQMAGAIRQAHAKDLYLAQPWQKARPAVLGQGECRAQEILETMRALDFSGWIFVENGHEGERLKKDLHVLKRCFD</sequence>
<organism evidence="2 3">
    <name type="scientific">Luoshenia tenuis</name>
    <dbReference type="NCBI Taxonomy" id="2763654"/>
    <lineage>
        <taxon>Bacteria</taxon>
        <taxon>Bacillati</taxon>
        <taxon>Bacillota</taxon>
        <taxon>Clostridia</taxon>
        <taxon>Christensenellales</taxon>
        <taxon>Christensenellaceae</taxon>
        <taxon>Luoshenia</taxon>
    </lineage>
</organism>
<keyword evidence="2" id="KW-0413">Isomerase</keyword>
<dbReference type="GO" id="GO:0016853">
    <property type="term" value="F:isomerase activity"/>
    <property type="evidence" value="ECO:0007669"/>
    <property type="project" value="UniProtKB-KW"/>
</dbReference>
<dbReference type="Gene3D" id="3.20.20.150">
    <property type="entry name" value="Divalent-metal-dependent TIM barrel enzymes"/>
    <property type="match status" value="1"/>
</dbReference>
<reference evidence="2" key="1">
    <citation type="submission" date="2020-08" db="EMBL/GenBank/DDBJ databases">
        <title>Genome public.</title>
        <authorList>
            <person name="Liu C."/>
            <person name="Sun Q."/>
        </authorList>
    </citation>
    <scope>NUCLEOTIDE SEQUENCE</scope>
    <source>
        <strain evidence="2">NSJ-44</strain>
    </source>
</reference>
<evidence type="ECO:0000313" key="2">
    <source>
        <dbReference type="EMBL" id="MBC8528014.1"/>
    </source>
</evidence>
<comment type="caution">
    <text evidence="2">The sequence shown here is derived from an EMBL/GenBank/DDBJ whole genome shotgun (WGS) entry which is preliminary data.</text>
</comment>